<reference evidence="1 2" key="1">
    <citation type="journal article" date="2019" name="Microbiome">
        <title>Annotated bacterial chromosomes from frame-shift-corrected long-read metagenomic data.</title>
        <authorList>
            <person name="Arumugam K."/>
            <person name="Bagci C."/>
            <person name="Bessarab I."/>
            <person name="Beier S."/>
            <person name="Buchfink B."/>
            <person name="Gorska A."/>
            <person name="Qiu G."/>
            <person name="Huson D.H."/>
            <person name="Williams R.B.H."/>
        </authorList>
    </citation>
    <scope>NUCLEOTIDE SEQUENCE [LARGE SCALE GENOMIC DNA]</scope>
    <source>
        <strain evidence="1">SSA1</strain>
    </source>
</reference>
<dbReference type="KEGG" id="acog:HWD57_15415"/>
<sequence length="989" mass="108795">MTRGLQDWRLSPRADGGLRYLGSVAVQGGLPLRLLVEARGGIGQVLGRVLQLAGSRATQPDLLTWVDSLQGLLPRTYRQSTIFALLADVAWSILDLKEKARLTSGANAVRQLDQAIPNWRDRFPLPIDDTQVRGLIEQLVRDVAAVRVERQTICLPVARRIESEANHGWMLQSRLDLPETLAAAPLASLFGIAPEELPRMAELTLTVAGHEQSTALRRLAGSDSYRVERRPWGVSDRLAGEEHVLRLRAANGRLWSATAAKGDAFEADLPWIFSVEDGVFLRQGSGSVPVREAWLLLPAGWSVDPQANSEATAQGQCLDRNVWRIRGQVHAQKTSEFSYRIRTGQANAGEDILVWQGERYWLDFQIPSVAFKGRPKLVEAGESGARHPVNGEPQFSAQVGPVTTRYPATGTIQHSSRLLLLPQGATLTLDCCDSRSGTIRLENWQAMHARVLAPDVHADLRRNSQAVLLHLAMRPGARTPEKVDIEVTWPQATAKLRVPFPAKGVRAFDGDGRELKPNDLLAAHRLTGVRLHVLAGDHNIGLDFSLGKYKRVHKLRPAPGALSLEIRLQDYATDIQHLLSSDDKPDAQVRVTVRPSGATSFPLCLARYAAKLDKNDTEISLDNVAVLSPEAISHLPVMALRLERPGDEAIRLEPQTSQGVATGVWEFAPATREPGSWLIYPGEEAALPFRPTLWTVKGEIHTDSPLARAIGSADQAAREAALDQAIQVMASNFLAPCWLELDRLAVQIGHLPLTTLDFWRRLARSPQGMAALALRFASLPAGFLDRVDQELPFAWETVPASAWRQAMGYLDRQCQESFGDVAGAAVFAIHLDARIKDLSASHGALAYLLGIASAPFLPSARQQARVLAHTGKQCAQQLFAGADSLSMKLRQRHANEQWPVDFNPILNGARRQANVARMLHPDALGYQDGAINLPLLLAVQAATNQTSDWFAHPENIHVLRTHRSFDPEWFDEAYNLTIARCLADGLFTV</sequence>
<proteinExistence type="predicted"/>
<gene>
    <name evidence="1" type="ORF">HWD57_15415</name>
</gene>
<dbReference type="NCBIfam" id="NF038336">
    <property type="entry name" value="YjiT_fam"/>
    <property type="match status" value="1"/>
</dbReference>
<evidence type="ECO:0000313" key="1">
    <source>
        <dbReference type="EMBL" id="QLH51027.1"/>
    </source>
</evidence>
<dbReference type="InterPro" id="IPR047879">
    <property type="entry name" value="YjiT"/>
</dbReference>
<dbReference type="EMBL" id="CP058708">
    <property type="protein sequence ID" value="QLH51027.1"/>
    <property type="molecule type" value="Genomic_DNA"/>
</dbReference>
<accession>A0A7D5NCC8</accession>
<organism evidence="1 2">
    <name type="scientific">Candidatus Accumulibacter cognatus</name>
    <dbReference type="NCBI Taxonomy" id="2954383"/>
    <lineage>
        <taxon>Bacteria</taxon>
        <taxon>Pseudomonadati</taxon>
        <taxon>Pseudomonadota</taxon>
        <taxon>Betaproteobacteria</taxon>
        <taxon>Candidatus Accumulibacter</taxon>
    </lineage>
</organism>
<name>A0A7D5NCC8_9PROT</name>
<dbReference type="Proteomes" id="UP000509684">
    <property type="component" value="Chromosome"/>
</dbReference>
<dbReference type="AlphaFoldDB" id="A0A7D5NCC8"/>
<evidence type="ECO:0000313" key="2">
    <source>
        <dbReference type="Proteomes" id="UP000509684"/>
    </source>
</evidence>
<protein>
    <submittedName>
        <fullName evidence="1">Uncharacterized protein</fullName>
    </submittedName>
</protein>